<name>A0A6M3LSX4_9ZZZZ</name>
<protein>
    <submittedName>
        <fullName evidence="1">Uncharacterized protein</fullName>
    </submittedName>
</protein>
<reference evidence="1" key="1">
    <citation type="submission" date="2020-03" db="EMBL/GenBank/DDBJ databases">
        <title>The deep terrestrial virosphere.</title>
        <authorList>
            <person name="Holmfeldt K."/>
            <person name="Nilsson E."/>
            <person name="Simone D."/>
            <person name="Lopez-Fernandez M."/>
            <person name="Wu X."/>
            <person name="de Brujin I."/>
            <person name="Lundin D."/>
            <person name="Andersson A."/>
            <person name="Bertilsson S."/>
            <person name="Dopson M."/>
        </authorList>
    </citation>
    <scope>NUCLEOTIDE SEQUENCE</scope>
    <source>
        <strain evidence="1">MM415B07980</strain>
    </source>
</reference>
<proteinExistence type="predicted"/>
<sequence length="75" mass="8505">MGTKTELVCCTNTLLREIADHSLVRRDVAQTYAIALRSSEPTDWKRVNDAIIGRWSVSALIWIKEQAHSGKCFEN</sequence>
<dbReference type="EMBL" id="MT143414">
    <property type="protein sequence ID" value="QJA96584.1"/>
    <property type="molecule type" value="Genomic_DNA"/>
</dbReference>
<dbReference type="AlphaFoldDB" id="A0A6M3LSX4"/>
<gene>
    <name evidence="1" type="ORF">MM415B07980_0006</name>
</gene>
<accession>A0A6M3LSX4</accession>
<organism evidence="1">
    <name type="scientific">viral metagenome</name>
    <dbReference type="NCBI Taxonomy" id="1070528"/>
    <lineage>
        <taxon>unclassified sequences</taxon>
        <taxon>metagenomes</taxon>
        <taxon>organismal metagenomes</taxon>
    </lineage>
</organism>
<evidence type="ECO:0000313" key="1">
    <source>
        <dbReference type="EMBL" id="QJA96584.1"/>
    </source>
</evidence>